<evidence type="ECO:0000259" key="6">
    <source>
        <dbReference type="Pfam" id="PF02837"/>
    </source>
</evidence>
<dbReference type="SUPFAM" id="SSF51445">
    <property type="entry name" value="(Trans)glycosidases"/>
    <property type="match status" value="1"/>
</dbReference>
<dbReference type="EMBL" id="CP067089">
    <property type="protein sequence ID" value="QQO09112.1"/>
    <property type="molecule type" value="Genomic_DNA"/>
</dbReference>
<evidence type="ECO:0000259" key="4">
    <source>
        <dbReference type="Pfam" id="PF00703"/>
    </source>
</evidence>
<dbReference type="Proteomes" id="UP000595917">
    <property type="component" value="Chromosome"/>
</dbReference>
<dbReference type="Gene3D" id="2.60.40.10">
    <property type="entry name" value="Immunoglobulins"/>
    <property type="match status" value="1"/>
</dbReference>
<organism evidence="7 8">
    <name type="scientific">Breznakiella homolactica</name>
    <dbReference type="NCBI Taxonomy" id="2798577"/>
    <lineage>
        <taxon>Bacteria</taxon>
        <taxon>Pseudomonadati</taxon>
        <taxon>Spirochaetota</taxon>
        <taxon>Spirochaetia</taxon>
        <taxon>Spirochaetales</taxon>
        <taxon>Breznakiellaceae</taxon>
        <taxon>Breznakiella</taxon>
    </lineage>
</organism>
<reference evidence="7" key="1">
    <citation type="submission" date="2021-01" db="EMBL/GenBank/DDBJ databases">
        <title>Description of Breznakiella homolactica.</title>
        <authorList>
            <person name="Song Y."/>
            <person name="Brune A."/>
        </authorList>
    </citation>
    <scope>NUCLEOTIDE SEQUENCE</scope>
    <source>
        <strain evidence="7">RmG30</strain>
    </source>
</reference>
<dbReference type="InterPro" id="IPR006104">
    <property type="entry name" value="Glyco_hydro_2_N"/>
</dbReference>
<evidence type="ECO:0000313" key="7">
    <source>
        <dbReference type="EMBL" id="QQO09112.1"/>
    </source>
</evidence>
<dbReference type="PANTHER" id="PTHR42732:SF3">
    <property type="entry name" value="HYDROLASE"/>
    <property type="match status" value="1"/>
</dbReference>
<dbReference type="InterPro" id="IPR036156">
    <property type="entry name" value="Beta-gal/glucu_dom_sf"/>
</dbReference>
<dbReference type="Pfam" id="PF02836">
    <property type="entry name" value="Glyco_hydro_2_C"/>
    <property type="match status" value="1"/>
</dbReference>
<protein>
    <submittedName>
        <fullName evidence="7">Glycoside hydrolase family 2</fullName>
    </submittedName>
</protein>
<dbReference type="Pfam" id="PF02837">
    <property type="entry name" value="Glyco_hydro_2_N"/>
    <property type="match status" value="1"/>
</dbReference>
<evidence type="ECO:0000256" key="2">
    <source>
        <dbReference type="ARBA" id="ARBA00022801"/>
    </source>
</evidence>
<dbReference type="InterPro" id="IPR017853">
    <property type="entry name" value="GH"/>
</dbReference>
<dbReference type="InterPro" id="IPR006102">
    <property type="entry name" value="Ig-like_GH2"/>
</dbReference>
<evidence type="ECO:0000313" key="8">
    <source>
        <dbReference type="Proteomes" id="UP000595917"/>
    </source>
</evidence>
<dbReference type="AlphaFoldDB" id="A0A7T7XMT1"/>
<keyword evidence="3" id="KW-0326">Glycosidase</keyword>
<dbReference type="Gene3D" id="3.20.20.80">
    <property type="entry name" value="Glycosidases"/>
    <property type="match status" value="1"/>
</dbReference>
<dbReference type="SUPFAM" id="SSF49303">
    <property type="entry name" value="beta-Galactosidase/glucuronidase domain"/>
    <property type="match status" value="1"/>
</dbReference>
<dbReference type="InterPro" id="IPR008979">
    <property type="entry name" value="Galactose-bd-like_sf"/>
</dbReference>
<proteinExistence type="inferred from homology"/>
<feature type="domain" description="Glycosyl hydrolases family 2 sugar binding" evidence="6">
    <location>
        <begin position="21"/>
        <end position="148"/>
    </location>
</feature>
<dbReference type="InterPro" id="IPR006103">
    <property type="entry name" value="Glyco_hydro_2_cat"/>
</dbReference>
<dbReference type="SUPFAM" id="SSF49785">
    <property type="entry name" value="Galactose-binding domain-like"/>
    <property type="match status" value="1"/>
</dbReference>
<dbReference type="GO" id="GO:0004553">
    <property type="term" value="F:hydrolase activity, hydrolyzing O-glycosyl compounds"/>
    <property type="evidence" value="ECO:0007669"/>
    <property type="project" value="InterPro"/>
</dbReference>
<keyword evidence="8" id="KW-1185">Reference proteome</keyword>
<feature type="domain" description="Glycoside hydrolase family 2 catalytic" evidence="5">
    <location>
        <begin position="288"/>
        <end position="453"/>
    </location>
</feature>
<name>A0A7T7XMT1_9SPIR</name>
<evidence type="ECO:0000256" key="3">
    <source>
        <dbReference type="ARBA" id="ARBA00023295"/>
    </source>
</evidence>
<dbReference type="InterPro" id="IPR051913">
    <property type="entry name" value="GH2_Domain-Containing"/>
</dbReference>
<dbReference type="GO" id="GO:0005975">
    <property type="term" value="P:carbohydrate metabolic process"/>
    <property type="evidence" value="ECO:0007669"/>
    <property type="project" value="InterPro"/>
</dbReference>
<dbReference type="Pfam" id="PF00703">
    <property type="entry name" value="Glyco_hydro_2"/>
    <property type="match status" value="1"/>
</dbReference>
<comment type="similarity">
    <text evidence="1">Belongs to the glycosyl hydrolase 2 family.</text>
</comment>
<dbReference type="InterPro" id="IPR013783">
    <property type="entry name" value="Ig-like_fold"/>
</dbReference>
<sequence>MESNLPRSEYPRPDFKRNIWHSLNGTWNFAFDDSETGEAQNWHRDGDFTGTITVPFPYQSAASGIGDTAYHPVLWYSRLFTVPENFGGNRILLCFGAADFEAKVWLNGCLLGSHTGGYTPFSFDITDAVSAKGNNRLVVSVTDRNDTDQPRGKQYWEAKPDRCWYTPFSGLWQSVWLEAVPDVYCTHISLIPDIDSSSVSGCLRLSAAPAQELRCSAAVQFKGRTIQTMDFSVRERSTSFTIHIREEDSIDEIHYWTPEKPNLYTVTFKLAGSEGTDEVACYFGMRKISIRNGRILLNNKPLYQRLILDQAYWDDGLVTPVSDEEFKRDVELIKELGFNGVRLHQKIEDPRFYYWADTLGLLVWGEMPSAYHFSQDSRKHIISEWQAFIERDMNHPSIICWVPLNESWGVRNIVSSRVQQEFAVSLYHLTKSMDPSRLVSTNDGWEQVTSDICGLHDYVRDGAEFTQRWADLPALMRGAARDRLAYAGGYSYQGEPVLVTEFGGIAFARDMDGGNWGYAGGAADEAGFLTRLEELVKAILSVKEVQGYCYTQLTDVFQEVNGLLHSDRKPKLPMKELRRIFTLLP</sequence>
<accession>A0A7T7XMT1</accession>
<dbReference type="Gene3D" id="2.60.120.260">
    <property type="entry name" value="Galactose-binding domain-like"/>
    <property type="match status" value="1"/>
</dbReference>
<dbReference type="KEGG" id="bhc:JFL75_19625"/>
<evidence type="ECO:0000256" key="1">
    <source>
        <dbReference type="ARBA" id="ARBA00007401"/>
    </source>
</evidence>
<feature type="domain" description="Glycoside hydrolase family 2 immunoglobulin-like beta-sandwich" evidence="4">
    <location>
        <begin position="190"/>
        <end position="286"/>
    </location>
</feature>
<gene>
    <name evidence="7" type="ORF">JFL75_19625</name>
</gene>
<evidence type="ECO:0000259" key="5">
    <source>
        <dbReference type="Pfam" id="PF02836"/>
    </source>
</evidence>
<dbReference type="PANTHER" id="PTHR42732">
    <property type="entry name" value="BETA-GALACTOSIDASE"/>
    <property type="match status" value="1"/>
</dbReference>
<keyword evidence="2 7" id="KW-0378">Hydrolase</keyword>
<dbReference type="RefSeq" id="WP_215626417.1">
    <property type="nucleotide sequence ID" value="NZ_CP067089.2"/>
</dbReference>